<gene>
    <name evidence="2" type="ORF">WJX75_000708</name>
</gene>
<evidence type="ECO:0000313" key="3">
    <source>
        <dbReference type="Proteomes" id="UP001491310"/>
    </source>
</evidence>
<dbReference type="CDD" id="cd14686">
    <property type="entry name" value="bZIP"/>
    <property type="match status" value="1"/>
</dbReference>
<organism evidence="2 3">
    <name type="scientific">Coccomyxa subellipsoidea</name>
    <dbReference type="NCBI Taxonomy" id="248742"/>
    <lineage>
        <taxon>Eukaryota</taxon>
        <taxon>Viridiplantae</taxon>
        <taxon>Chlorophyta</taxon>
        <taxon>core chlorophytes</taxon>
        <taxon>Trebouxiophyceae</taxon>
        <taxon>Trebouxiophyceae incertae sedis</taxon>
        <taxon>Coccomyxaceae</taxon>
        <taxon>Coccomyxa</taxon>
    </lineage>
</organism>
<feature type="region of interest" description="Disordered" evidence="1">
    <location>
        <begin position="1"/>
        <end position="26"/>
    </location>
</feature>
<keyword evidence="3" id="KW-1185">Reference proteome</keyword>
<accession>A0ABR2YN02</accession>
<name>A0ABR2YN02_9CHLO</name>
<comment type="caution">
    <text evidence="2">The sequence shown here is derived from an EMBL/GenBank/DDBJ whole genome shotgun (WGS) entry which is preliminary data.</text>
</comment>
<evidence type="ECO:0000313" key="2">
    <source>
        <dbReference type="EMBL" id="KAK9907965.1"/>
    </source>
</evidence>
<reference evidence="2 3" key="1">
    <citation type="journal article" date="2024" name="Nat. Commun.">
        <title>Phylogenomics reveals the evolutionary origins of lichenization in chlorophyte algae.</title>
        <authorList>
            <person name="Puginier C."/>
            <person name="Libourel C."/>
            <person name="Otte J."/>
            <person name="Skaloud P."/>
            <person name="Haon M."/>
            <person name="Grisel S."/>
            <person name="Petersen M."/>
            <person name="Berrin J.G."/>
            <person name="Delaux P.M."/>
            <person name="Dal Grande F."/>
            <person name="Keller J."/>
        </authorList>
    </citation>
    <scope>NUCLEOTIDE SEQUENCE [LARGE SCALE GENOMIC DNA]</scope>
    <source>
        <strain evidence="2 3">SAG 216-7</strain>
    </source>
</reference>
<dbReference type="EMBL" id="JALJOT010000008">
    <property type="protein sequence ID" value="KAK9907965.1"/>
    <property type="molecule type" value="Genomic_DNA"/>
</dbReference>
<feature type="region of interest" description="Disordered" evidence="1">
    <location>
        <begin position="41"/>
        <end position="76"/>
    </location>
</feature>
<evidence type="ECO:0000256" key="1">
    <source>
        <dbReference type="SAM" id="MobiDB-lite"/>
    </source>
</evidence>
<sequence length="332" mass="36671">MADAHERGLRQKAFRQRQKEKHQAEERCLKELADKVATLEHERDQLQRAVDSASSGPQGMEPGGSSSPGPPDNKRAAVSFCFGEAAVQLHPIEREVEGLTLDAMADIWKRLVQRMALSLGKVDEAQMDSPFQAKLEGVVHEAISFMWALVDYNPRMTGAITTCNMEAPNAAQSSSGNPRDWPAILVRMQLSWDQLWADLQAHRDMEERPEGVVNEYAQLARVTERLRSNVHAQLICRAYYISCAYTRVLSSVQIARYLVAAYPMGPDMLSLMTYLTHQDAQQANEPSTGDALDMARPETAAATGAAPGAPICAAGDWRPALVQPLRVLHGRP</sequence>
<dbReference type="Proteomes" id="UP001491310">
    <property type="component" value="Unassembled WGS sequence"/>
</dbReference>
<protein>
    <recommendedName>
        <fullName evidence="4">BZIP domain-containing protein</fullName>
    </recommendedName>
</protein>
<feature type="compositionally biased region" description="Low complexity" evidence="1">
    <location>
        <begin position="54"/>
        <end position="67"/>
    </location>
</feature>
<feature type="compositionally biased region" description="Basic residues" evidence="1">
    <location>
        <begin position="10"/>
        <end position="20"/>
    </location>
</feature>
<evidence type="ECO:0008006" key="4">
    <source>
        <dbReference type="Google" id="ProtNLM"/>
    </source>
</evidence>
<proteinExistence type="predicted"/>